<evidence type="ECO:0000256" key="2">
    <source>
        <dbReference type="ARBA" id="ARBA00022679"/>
    </source>
</evidence>
<dbReference type="PROSITE" id="PS51682">
    <property type="entry name" value="SAM_OMT_I"/>
    <property type="match status" value="1"/>
</dbReference>
<dbReference type="Gene3D" id="3.40.50.150">
    <property type="entry name" value="Vaccinia Virus protein VP39"/>
    <property type="match status" value="1"/>
</dbReference>
<dbReference type="CDD" id="cd02440">
    <property type="entry name" value="AdoMet_MTases"/>
    <property type="match status" value="1"/>
</dbReference>
<dbReference type="GO" id="GO:0032259">
    <property type="term" value="P:methylation"/>
    <property type="evidence" value="ECO:0007669"/>
    <property type="project" value="UniProtKB-KW"/>
</dbReference>
<reference evidence="5" key="2">
    <citation type="submission" date="2011-04" db="EMBL/GenBank/DDBJ databases">
        <title>The complete genome of chromosome of Treponema succinifaciens DSM 2489.</title>
        <authorList>
            <person name="Lucas S."/>
            <person name="Copeland A."/>
            <person name="Lapidus A."/>
            <person name="Bruce D."/>
            <person name="Goodwin L."/>
            <person name="Pitluck S."/>
            <person name="Peters L."/>
            <person name="Kyrpides N."/>
            <person name="Mavromatis K."/>
            <person name="Ivanova N."/>
            <person name="Ovchinnikova G."/>
            <person name="Teshima H."/>
            <person name="Detter J.C."/>
            <person name="Tapia R."/>
            <person name="Han C."/>
            <person name="Land M."/>
            <person name="Hauser L."/>
            <person name="Markowitz V."/>
            <person name="Cheng J.-F."/>
            <person name="Hugenholtz P."/>
            <person name="Woyke T."/>
            <person name="Wu D."/>
            <person name="Gronow S."/>
            <person name="Wellnitz S."/>
            <person name="Brambilla E."/>
            <person name="Klenk H.-P."/>
            <person name="Eisen J.A."/>
        </authorList>
    </citation>
    <scope>NUCLEOTIDE SEQUENCE [LARGE SCALE GENOMIC DNA]</scope>
    <source>
        <strain evidence="5">ATCC 33096 / DSM 2489 / 6091</strain>
    </source>
</reference>
<accession>F2NUR4</accession>
<dbReference type="Proteomes" id="UP000006852">
    <property type="component" value="Chromosome"/>
</dbReference>
<reference evidence="4 5" key="1">
    <citation type="journal article" date="2011" name="Stand. Genomic Sci.">
        <title>Complete genome sequence of Treponema succinifaciens type strain (6091).</title>
        <authorList>
            <person name="Han C."/>
            <person name="Gronow S."/>
            <person name="Teshima H."/>
            <person name="Lapidus A."/>
            <person name="Nolan M."/>
            <person name="Lucas S."/>
            <person name="Hammon N."/>
            <person name="Deshpande S."/>
            <person name="Cheng J.F."/>
            <person name="Zeytun A."/>
            <person name="Tapia R."/>
            <person name="Goodwin L."/>
            <person name="Pitluck S."/>
            <person name="Liolios K."/>
            <person name="Pagani I."/>
            <person name="Ivanova N."/>
            <person name="Mavromatis K."/>
            <person name="Mikhailova N."/>
            <person name="Huntemann M."/>
            <person name="Pati A."/>
            <person name="Chen A."/>
            <person name="Palaniappan K."/>
            <person name="Land M."/>
            <person name="Hauser L."/>
            <person name="Brambilla E.M."/>
            <person name="Rohde M."/>
            <person name="Goker M."/>
            <person name="Woyke T."/>
            <person name="Bristow J."/>
            <person name="Eisen J.A."/>
            <person name="Markowitz V."/>
            <person name="Hugenholtz P."/>
            <person name="Kyrpides N.C."/>
            <person name="Klenk H.P."/>
            <person name="Detter J.C."/>
        </authorList>
    </citation>
    <scope>NUCLEOTIDE SEQUENCE [LARGE SCALE GENOMIC DNA]</scope>
    <source>
        <strain evidence="5">ATCC 33096 / DSM 2489 / 6091</strain>
    </source>
</reference>
<dbReference type="eggNOG" id="COG4122">
    <property type="taxonomic scope" value="Bacteria"/>
</dbReference>
<evidence type="ECO:0000313" key="5">
    <source>
        <dbReference type="Proteomes" id="UP000006852"/>
    </source>
</evidence>
<dbReference type="InterPro" id="IPR002935">
    <property type="entry name" value="SAM_O-MeTrfase"/>
</dbReference>
<name>F2NUR4_TRES6</name>
<dbReference type="AlphaFoldDB" id="F2NUR4"/>
<dbReference type="GO" id="GO:0008171">
    <property type="term" value="F:O-methyltransferase activity"/>
    <property type="evidence" value="ECO:0007669"/>
    <property type="project" value="InterPro"/>
</dbReference>
<dbReference type="InterPro" id="IPR011009">
    <property type="entry name" value="Kinase-like_dom_sf"/>
</dbReference>
<dbReference type="GO" id="GO:0008757">
    <property type="term" value="F:S-adenosylmethionine-dependent methyltransferase activity"/>
    <property type="evidence" value="ECO:0007669"/>
    <property type="project" value="TreeGrafter"/>
</dbReference>
<keyword evidence="1" id="KW-0489">Methyltransferase</keyword>
<evidence type="ECO:0000256" key="1">
    <source>
        <dbReference type="ARBA" id="ARBA00022603"/>
    </source>
</evidence>
<dbReference type="EMBL" id="CP002631">
    <property type="protein sequence ID" value="AEB13895.1"/>
    <property type="molecule type" value="Genomic_DNA"/>
</dbReference>
<dbReference type="SUPFAM" id="SSF53335">
    <property type="entry name" value="S-adenosyl-L-methionine-dependent methyltransferases"/>
    <property type="match status" value="1"/>
</dbReference>
<dbReference type="KEGG" id="tsu:Tresu_0975"/>
<dbReference type="GeneID" id="302999848"/>
<dbReference type="InterPro" id="IPR029063">
    <property type="entry name" value="SAM-dependent_MTases_sf"/>
</dbReference>
<dbReference type="PANTHER" id="PTHR10509">
    <property type="entry name" value="O-METHYLTRANSFERASE-RELATED"/>
    <property type="match status" value="1"/>
</dbReference>
<evidence type="ECO:0000256" key="3">
    <source>
        <dbReference type="ARBA" id="ARBA00022691"/>
    </source>
</evidence>
<dbReference type="STRING" id="869209.Tresu_0975"/>
<dbReference type="HOGENOM" id="CLU_639249_0_0_12"/>
<dbReference type="Pfam" id="PF01596">
    <property type="entry name" value="Methyltransf_3"/>
    <property type="match status" value="1"/>
</dbReference>
<evidence type="ECO:0000313" key="4">
    <source>
        <dbReference type="EMBL" id="AEB13895.1"/>
    </source>
</evidence>
<dbReference type="RefSeq" id="WP_013701187.1">
    <property type="nucleotide sequence ID" value="NC_015385.1"/>
</dbReference>
<protein>
    <submittedName>
        <fullName evidence="4">O-methyltransferase family 3</fullName>
    </submittedName>
</protein>
<dbReference type="InterPro" id="IPR050362">
    <property type="entry name" value="Cation-dep_OMT"/>
</dbReference>
<keyword evidence="2" id="KW-0808">Transferase</keyword>
<dbReference type="SUPFAM" id="SSF56112">
    <property type="entry name" value="Protein kinase-like (PK-like)"/>
    <property type="match status" value="1"/>
</dbReference>
<keyword evidence="5" id="KW-1185">Reference proteome</keyword>
<keyword evidence="3" id="KW-0949">S-adenosyl-L-methionine</keyword>
<sequence length="429" mass="49635">MSAEFLLEIKSLAHKNNVPIMQDATSEFIFSFIKKHNVKSVLEIGTAVGYSAIQFALVDESVKVTTIEIDIDRTIQAIKNVEKCGLKSRIKIINNDALACDINEKFDLIFIDAAKAQYEKFFEKFKANLNPKGAIISDNLLFHGIVENQNLTKSYSTKKLVRKIKRYVNFLKENIEFTTEFYKTGDGISVSKFKTDYSNFISEENFLEEKEYFKIFKIDQKCLLKLFDENVSKEFALMDFRNSQFAYNQNISKFMPCDFLKISGCFGIVFQNDDEKFPSRILNEFDKNIFSDKFTLLHEKLLSLNAESLASYKELLLFILGGNSKENSSVIRKLKKLPEGNFFCQGNFCPENILIDENKNLFASNFLLSCKGPKEFDIARTFYILSKTNSEKSILKSEDYLIKMEIDKESLLPFIEVFNEFENSFYDIF</sequence>
<proteinExistence type="predicted"/>
<organism evidence="4 5">
    <name type="scientific">Treponema succinifaciens (strain ATCC 33096 / DSM 2489 / 6091)</name>
    <dbReference type="NCBI Taxonomy" id="869209"/>
    <lineage>
        <taxon>Bacteria</taxon>
        <taxon>Pseudomonadati</taxon>
        <taxon>Spirochaetota</taxon>
        <taxon>Spirochaetia</taxon>
        <taxon>Spirochaetales</taxon>
        <taxon>Treponemataceae</taxon>
        <taxon>Treponema</taxon>
    </lineage>
</organism>
<dbReference type="PANTHER" id="PTHR10509:SF14">
    <property type="entry name" value="CAFFEOYL-COA O-METHYLTRANSFERASE 3-RELATED"/>
    <property type="match status" value="1"/>
</dbReference>
<dbReference type="OrthoDB" id="9799672at2"/>
<gene>
    <name evidence="4" type="ordered locus">Tresu_0975</name>
</gene>